<sequence>MQPNATIFAGVNGSGKTTLYYNELEKGRLFGLRVNIDEIVSSFGDWRSEKDQTRATKIALRIRKHYIQTHQSFNQETTLCGASITKLFSTLKANNYAITLYYVGLDSVEKAKQRVKIRVAKGGHDIDSKLIERRFCTSLQNLKAIAPLCDDVLLFDNSAESLKLIAQKHQMPAGAFNSVLEGFITERLDK</sequence>
<dbReference type="Gene3D" id="3.40.50.300">
    <property type="entry name" value="P-loop containing nucleotide triphosphate hydrolases"/>
    <property type="match status" value="1"/>
</dbReference>
<dbReference type="PANTHER" id="PTHR39206">
    <property type="entry name" value="SLL8004 PROTEIN"/>
    <property type="match status" value="1"/>
</dbReference>
<keyword evidence="1" id="KW-0547">Nucleotide-binding</keyword>
<dbReference type="RefSeq" id="WP_115012455.1">
    <property type="nucleotide sequence ID" value="NZ_UGHV01000004.1"/>
</dbReference>
<keyword evidence="2" id="KW-0067">ATP-binding</keyword>
<dbReference type="PANTHER" id="PTHR39206:SF1">
    <property type="entry name" value="SLL8004 PROTEIN"/>
    <property type="match status" value="1"/>
</dbReference>
<accession>A0A377JNA7</accession>
<protein>
    <submittedName>
        <fullName evidence="4">ATPase</fullName>
    </submittedName>
</protein>
<reference evidence="4 5" key="1">
    <citation type="submission" date="2018-06" db="EMBL/GenBank/DDBJ databases">
        <authorList>
            <consortium name="Pathogen Informatics"/>
            <person name="Doyle S."/>
        </authorList>
    </citation>
    <scope>NUCLEOTIDE SEQUENCE [LARGE SCALE GENOMIC DNA]</scope>
    <source>
        <strain evidence="4 5">NCTC12410</strain>
    </source>
</reference>
<dbReference type="OrthoDB" id="9791543at2"/>
<evidence type="ECO:0000256" key="2">
    <source>
        <dbReference type="ARBA" id="ARBA00022840"/>
    </source>
</evidence>
<dbReference type="Proteomes" id="UP000254841">
    <property type="component" value="Unassembled WGS sequence"/>
</dbReference>
<dbReference type="EMBL" id="UGHV01000004">
    <property type="protein sequence ID" value="STP06488.1"/>
    <property type="molecule type" value="Genomic_DNA"/>
</dbReference>
<dbReference type="GO" id="GO:0005524">
    <property type="term" value="F:ATP binding"/>
    <property type="evidence" value="ECO:0007669"/>
    <property type="project" value="UniProtKB-KW"/>
</dbReference>
<evidence type="ECO:0000313" key="4">
    <source>
        <dbReference type="EMBL" id="STP06488.1"/>
    </source>
</evidence>
<dbReference type="InterPro" id="IPR010488">
    <property type="entry name" value="Zeta_toxin_domain"/>
</dbReference>
<dbReference type="InterPro" id="IPR027417">
    <property type="entry name" value="P-loop_NTPase"/>
</dbReference>
<evidence type="ECO:0000259" key="3">
    <source>
        <dbReference type="Pfam" id="PF06414"/>
    </source>
</evidence>
<evidence type="ECO:0000313" key="5">
    <source>
        <dbReference type="Proteomes" id="UP000254841"/>
    </source>
</evidence>
<dbReference type="Pfam" id="PF06414">
    <property type="entry name" value="Zeta_toxin"/>
    <property type="match status" value="1"/>
</dbReference>
<dbReference type="AlphaFoldDB" id="A0A377JNA7"/>
<feature type="domain" description="Zeta toxin" evidence="3">
    <location>
        <begin position="2"/>
        <end position="158"/>
    </location>
</feature>
<dbReference type="GO" id="GO:0016301">
    <property type="term" value="F:kinase activity"/>
    <property type="evidence" value="ECO:0007669"/>
    <property type="project" value="InterPro"/>
</dbReference>
<gene>
    <name evidence="4" type="ORF">NCTC12410_02027</name>
</gene>
<name>A0A377JNA7_9HELI</name>
<evidence type="ECO:0000256" key="1">
    <source>
        <dbReference type="ARBA" id="ARBA00022741"/>
    </source>
</evidence>
<proteinExistence type="predicted"/>
<organism evidence="4 5">
    <name type="scientific">Helicobacter canis</name>
    <dbReference type="NCBI Taxonomy" id="29419"/>
    <lineage>
        <taxon>Bacteria</taxon>
        <taxon>Pseudomonadati</taxon>
        <taxon>Campylobacterota</taxon>
        <taxon>Epsilonproteobacteria</taxon>
        <taxon>Campylobacterales</taxon>
        <taxon>Helicobacteraceae</taxon>
        <taxon>Helicobacter</taxon>
    </lineage>
</organism>